<accession>A0ABS2DFP6</accession>
<sequence>MWKSNKGFSLLETLIASIIFFFVITALLPQIYLLTIERKNLEMQQFANQWLNEKLFRVSLTNEDKSDITLFNEIPFYFELEVDEEPPLNPLYRGCVKWTNLLVRERVVCGTVR</sequence>
<reference evidence="4 5" key="1">
    <citation type="submission" date="2021-02" db="EMBL/GenBank/DDBJ databases">
        <title>Bacillus sp. RD4P76, an endophyte from a halophyte.</title>
        <authorList>
            <person name="Sun J.-Q."/>
        </authorList>
    </citation>
    <scope>NUCLEOTIDE SEQUENCE [LARGE SCALE GENOMIC DNA]</scope>
    <source>
        <strain evidence="4 5">RD4P76</strain>
    </source>
</reference>
<keyword evidence="3" id="KW-0812">Transmembrane</keyword>
<dbReference type="InterPro" id="IPR012902">
    <property type="entry name" value="N_methyl_site"/>
</dbReference>
<evidence type="ECO:0000256" key="2">
    <source>
        <dbReference type="ARBA" id="ARBA00023287"/>
    </source>
</evidence>
<evidence type="ECO:0000256" key="3">
    <source>
        <dbReference type="SAM" id="Phobius"/>
    </source>
</evidence>
<evidence type="ECO:0000313" key="4">
    <source>
        <dbReference type="EMBL" id="MBM6617303.1"/>
    </source>
</evidence>
<dbReference type="Pfam" id="PF07963">
    <property type="entry name" value="N_methyl"/>
    <property type="match status" value="1"/>
</dbReference>
<comment type="caution">
    <text evidence="4">The sequence shown here is derived from an EMBL/GenBank/DDBJ whole genome shotgun (WGS) entry which is preliminary data.</text>
</comment>
<feature type="transmembrane region" description="Helical" evidence="3">
    <location>
        <begin position="14"/>
        <end position="34"/>
    </location>
</feature>
<protein>
    <submittedName>
        <fullName evidence="4">Type II secretion system protein</fullName>
    </submittedName>
</protein>
<name>A0ABS2DFP6_9BACI</name>
<keyword evidence="2" id="KW-0178">Competence</keyword>
<dbReference type="EMBL" id="JAFELM010000021">
    <property type="protein sequence ID" value="MBM6617303.1"/>
    <property type="molecule type" value="Genomic_DNA"/>
</dbReference>
<evidence type="ECO:0000256" key="1">
    <source>
        <dbReference type="ARBA" id="ARBA00004241"/>
    </source>
</evidence>
<keyword evidence="5" id="KW-1185">Reference proteome</keyword>
<gene>
    <name evidence="4" type="ORF">JR050_06390</name>
</gene>
<dbReference type="Proteomes" id="UP001518925">
    <property type="component" value="Unassembled WGS sequence"/>
</dbReference>
<dbReference type="RefSeq" id="WP_204202681.1">
    <property type="nucleotide sequence ID" value="NZ_JAFELM010000021.1"/>
</dbReference>
<evidence type="ECO:0000313" key="5">
    <source>
        <dbReference type="Proteomes" id="UP001518925"/>
    </source>
</evidence>
<organism evidence="4 5">
    <name type="scientific">Bacillus suaedaesalsae</name>
    <dbReference type="NCBI Taxonomy" id="2810349"/>
    <lineage>
        <taxon>Bacteria</taxon>
        <taxon>Bacillati</taxon>
        <taxon>Bacillota</taxon>
        <taxon>Bacilli</taxon>
        <taxon>Bacillales</taxon>
        <taxon>Bacillaceae</taxon>
        <taxon>Bacillus</taxon>
    </lineage>
</organism>
<dbReference type="PROSITE" id="PS00409">
    <property type="entry name" value="PROKAR_NTER_METHYL"/>
    <property type="match status" value="1"/>
</dbReference>
<keyword evidence="3" id="KW-1133">Transmembrane helix</keyword>
<keyword evidence="3" id="KW-0472">Membrane</keyword>
<proteinExistence type="predicted"/>
<comment type="subcellular location">
    <subcellularLocation>
        <location evidence="1">Cell surface</location>
    </subcellularLocation>
</comment>